<evidence type="ECO:0000313" key="8">
    <source>
        <dbReference type="EMBL" id="QEX19723.1"/>
    </source>
</evidence>
<organism evidence="8 9">
    <name type="scientific">Hypericibacter terrae</name>
    <dbReference type="NCBI Taxonomy" id="2602015"/>
    <lineage>
        <taxon>Bacteria</taxon>
        <taxon>Pseudomonadati</taxon>
        <taxon>Pseudomonadota</taxon>
        <taxon>Alphaproteobacteria</taxon>
        <taxon>Rhodospirillales</taxon>
        <taxon>Dongiaceae</taxon>
        <taxon>Hypericibacter</taxon>
    </lineage>
</organism>
<keyword evidence="6" id="KW-0812">Transmembrane</keyword>
<proteinExistence type="predicted"/>
<feature type="repeat" description="TPR" evidence="5">
    <location>
        <begin position="164"/>
        <end position="197"/>
    </location>
</feature>
<comment type="subcellular location">
    <subcellularLocation>
        <location evidence="1">Cell envelope</location>
    </subcellularLocation>
</comment>
<gene>
    <name evidence="8" type="ORF">FRZ44_50380</name>
</gene>
<evidence type="ECO:0000256" key="2">
    <source>
        <dbReference type="ARBA" id="ARBA00022737"/>
    </source>
</evidence>
<dbReference type="PROSITE" id="PS50005">
    <property type="entry name" value="TPR"/>
    <property type="match status" value="2"/>
</dbReference>
<keyword evidence="2" id="KW-0677">Repeat</keyword>
<dbReference type="PANTHER" id="PTHR47870">
    <property type="entry name" value="CYTOCHROME C-TYPE BIOGENESIS PROTEIN CCMH"/>
    <property type="match status" value="1"/>
</dbReference>
<evidence type="ECO:0000313" key="9">
    <source>
        <dbReference type="Proteomes" id="UP000326202"/>
    </source>
</evidence>
<dbReference type="GO" id="GO:0017004">
    <property type="term" value="P:cytochrome complex assembly"/>
    <property type="evidence" value="ECO:0007669"/>
    <property type="project" value="UniProtKB-KW"/>
</dbReference>
<reference evidence="8 9" key="1">
    <citation type="submission" date="2019-08" db="EMBL/GenBank/DDBJ databases">
        <title>Hyperibacter terrae gen. nov., sp. nov. and Hyperibacter viscosus sp. nov., two new members in the family Rhodospirillaceae isolated from the rhizosphere of Hypericum perforatum.</title>
        <authorList>
            <person name="Noviana Z."/>
        </authorList>
    </citation>
    <scope>NUCLEOTIDE SEQUENCE [LARGE SCALE GENOMIC DNA]</scope>
    <source>
        <strain evidence="8 9">R5913</strain>
    </source>
</reference>
<sequence length="472" mass="49792">MTLLWIAIALLTAASLLALLWPLLRAAEPVPPVGGDDAVYRDQLNELKRDLERRLIDPDAAASARLEIERRLLATDVAAPPLRHQPAVTRRRLVLVLAAILAAGAPILYLELGAPGLPDQPMRQASLAPRSVDTAVPPPSPELQPLADAAKLLAAKLDANPSDATGWAQLGDLYLTLQRFEEAATALEQAIQQNADPKLTQSRYGEALTQMAEGQVTPDAAAALRKGLAADPADPRARFYLALAAAEAGRIDEAIAAWNQLLAEAPPDAGWRQMVEQTIAAAQRAKAGMAMAAAPGATAAPAPADGSGTGPSNEDMAAMANLTPEEREAKIRAMVDGLAQRLQSDPNDLEGWLKLSRSYGVLGQSDKAVEALGHAAALAPDRTDIQLDYAGALLQGTPETAPLPPAFDETLARVRAKEPGNLALLYFDGLGAARAGRPADARKLWTRLLAALPADAPLRSHLQDQINALPAD</sequence>
<evidence type="ECO:0000256" key="3">
    <source>
        <dbReference type="ARBA" id="ARBA00022748"/>
    </source>
</evidence>
<dbReference type="OrthoDB" id="9815847at2"/>
<feature type="domain" description="Cytochrome c-type biogenesis protein H TPR" evidence="7">
    <location>
        <begin position="152"/>
        <end position="268"/>
    </location>
</feature>
<dbReference type="InterPro" id="IPR011990">
    <property type="entry name" value="TPR-like_helical_dom_sf"/>
</dbReference>
<dbReference type="KEGG" id="htq:FRZ44_50380"/>
<evidence type="ECO:0000256" key="4">
    <source>
        <dbReference type="ARBA" id="ARBA00022803"/>
    </source>
</evidence>
<evidence type="ECO:0000256" key="6">
    <source>
        <dbReference type="SAM" id="Phobius"/>
    </source>
</evidence>
<keyword evidence="6" id="KW-1133">Transmembrane helix</keyword>
<feature type="repeat" description="TPR" evidence="5">
    <location>
        <begin position="349"/>
        <end position="382"/>
    </location>
</feature>
<keyword evidence="4 5" id="KW-0802">TPR repeat</keyword>
<protein>
    <submittedName>
        <fullName evidence="8">C-type cytochrome biogenesis protein CcmI</fullName>
    </submittedName>
</protein>
<dbReference type="Pfam" id="PF23914">
    <property type="entry name" value="TPR_CcmH_CycH"/>
    <property type="match status" value="2"/>
</dbReference>
<dbReference type="RefSeq" id="WP_151179762.1">
    <property type="nucleotide sequence ID" value="NZ_CP042906.1"/>
</dbReference>
<dbReference type="InterPro" id="IPR051263">
    <property type="entry name" value="C-type_cytochrome_biogenesis"/>
</dbReference>
<keyword evidence="3" id="KW-0201">Cytochrome c-type biogenesis</keyword>
<dbReference type="SMART" id="SM00028">
    <property type="entry name" value="TPR"/>
    <property type="match status" value="4"/>
</dbReference>
<name>A0A5J6MQT6_9PROT</name>
<keyword evidence="9" id="KW-1185">Reference proteome</keyword>
<dbReference type="AlphaFoldDB" id="A0A5J6MQT6"/>
<feature type="domain" description="Cytochrome c-type biogenesis protein H TPR" evidence="7">
    <location>
        <begin position="328"/>
        <end position="457"/>
    </location>
</feature>
<keyword evidence="6" id="KW-0472">Membrane</keyword>
<evidence type="ECO:0000256" key="5">
    <source>
        <dbReference type="PROSITE-ProRule" id="PRU00339"/>
    </source>
</evidence>
<evidence type="ECO:0000256" key="1">
    <source>
        <dbReference type="ARBA" id="ARBA00004196"/>
    </source>
</evidence>
<dbReference type="SUPFAM" id="SSF48452">
    <property type="entry name" value="TPR-like"/>
    <property type="match status" value="2"/>
</dbReference>
<dbReference type="GO" id="GO:0005886">
    <property type="term" value="C:plasma membrane"/>
    <property type="evidence" value="ECO:0007669"/>
    <property type="project" value="TreeGrafter"/>
</dbReference>
<dbReference type="EMBL" id="CP042906">
    <property type="protein sequence ID" value="QEX19723.1"/>
    <property type="molecule type" value="Genomic_DNA"/>
</dbReference>
<dbReference type="InterPro" id="IPR017560">
    <property type="entry name" value="Cyt_c_biogenesis_CcmI"/>
</dbReference>
<dbReference type="GO" id="GO:0030313">
    <property type="term" value="C:cell envelope"/>
    <property type="evidence" value="ECO:0007669"/>
    <property type="project" value="UniProtKB-SubCell"/>
</dbReference>
<dbReference type="InterPro" id="IPR056413">
    <property type="entry name" value="TPR_CcmH_CycH"/>
</dbReference>
<dbReference type="NCBIfam" id="TIGR03142">
    <property type="entry name" value="cytochro_ccmI"/>
    <property type="match status" value="1"/>
</dbReference>
<accession>A0A5J6MQT6</accession>
<dbReference type="Proteomes" id="UP000326202">
    <property type="component" value="Chromosome"/>
</dbReference>
<dbReference type="InterPro" id="IPR019734">
    <property type="entry name" value="TPR_rpt"/>
</dbReference>
<dbReference type="Gene3D" id="1.25.40.10">
    <property type="entry name" value="Tetratricopeptide repeat domain"/>
    <property type="match status" value="2"/>
</dbReference>
<feature type="transmembrane region" description="Helical" evidence="6">
    <location>
        <begin position="93"/>
        <end position="114"/>
    </location>
</feature>
<evidence type="ECO:0000259" key="7">
    <source>
        <dbReference type="Pfam" id="PF23914"/>
    </source>
</evidence>
<dbReference type="PANTHER" id="PTHR47870:SF1">
    <property type="entry name" value="CYTOCHROME C-TYPE BIOGENESIS PROTEIN CCMH"/>
    <property type="match status" value="1"/>
</dbReference>